<keyword evidence="5" id="KW-0645">Protease</keyword>
<dbReference type="STRING" id="1344416.A0A139AH45"/>
<dbReference type="PROSITE" id="PS00135">
    <property type="entry name" value="TRYPSIN_SER"/>
    <property type="match status" value="1"/>
</dbReference>
<dbReference type="InterPro" id="IPR033116">
    <property type="entry name" value="TRYPSIN_SER"/>
</dbReference>
<dbReference type="EMBL" id="KQ965758">
    <property type="protein sequence ID" value="KXS16019.1"/>
    <property type="molecule type" value="Genomic_DNA"/>
</dbReference>
<organism evidence="5 6">
    <name type="scientific">Gonapodya prolifera (strain JEL478)</name>
    <name type="common">Monoblepharis prolifera</name>
    <dbReference type="NCBI Taxonomy" id="1344416"/>
    <lineage>
        <taxon>Eukaryota</taxon>
        <taxon>Fungi</taxon>
        <taxon>Fungi incertae sedis</taxon>
        <taxon>Chytridiomycota</taxon>
        <taxon>Chytridiomycota incertae sedis</taxon>
        <taxon>Monoblepharidomycetes</taxon>
        <taxon>Monoblepharidales</taxon>
        <taxon>Gonapodyaceae</taxon>
        <taxon>Gonapodya</taxon>
    </lineage>
</organism>
<dbReference type="PANTHER" id="PTHR24276">
    <property type="entry name" value="POLYSERASE-RELATED"/>
    <property type="match status" value="1"/>
</dbReference>
<dbReference type="SUPFAM" id="SSF50494">
    <property type="entry name" value="Trypsin-like serine proteases"/>
    <property type="match status" value="1"/>
</dbReference>
<evidence type="ECO:0000259" key="4">
    <source>
        <dbReference type="PROSITE" id="PS50240"/>
    </source>
</evidence>
<dbReference type="InterPro" id="IPR043504">
    <property type="entry name" value="Peptidase_S1_PA_chymotrypsin"/>
</dbReference>
<evidence type="ECO:0000256" key="2">
    <source>
        <dbReference type="SAM" id="MobiDB-lite"/>
    </source>
</evidence>
<dbReference type="InterPro" id="IPR050430">
    <property type="entry name" value="Peptidase_S1"/>
</dbReference>
<feature type="compositionally biased region" description="Polar residues" evidence="2">
    <location>
        <begin position="413"/>
        <end position="431"/>
    </location>
</feature>
<dbReference type="GO" id="GO:0006508">
    <property type="term" value="P:proteolysis"/>
    <property type="evidence" value="ECO:0007669"/>
    <property type="project" value="UniProtKB-KW"/>
</dbReference>
<dbReference type="InterPro" id="IPR009003">
    <property type="entry name" value="Peptidase_S1_PA"/>
</dbReference>
<dbReference type="InterPro" id="IPR001254">
    <property type="entry name" value="Trypsin_dom"/>
</dbReference>
<dbReference type="PANTHER" id="PTHR24276:SF98">
    <property type="entry name" value="FI18310P1-RELATED"/>
    <property type="match status" value="1"/>
</dbReference>
<evidence type="ECO:0000313" key="6">
    <source>
        <dbReference type="Proteomes" id="UP000070544"/>
    </source>
</evidence>
<dbReference type="GO" id="GO:0004252">
    <property type="term" value="F:serine-type endopeptidase activity"/>
    <property type="evidence" value="ECO:0007669"/>
    <property type="project" value="InterPro"/>
</dbReference>
<feature type="region of interest" description="Disordered" evidence="2">
    <location>
        <begin position="361"/>
        <end position="434"/>
    </location>
</feature>
<evidence type="ECO:0000313" key="5">
    <source>
        <dbReference type="EMBL" id="KXS16019.1"/>
    </source>
</evidence>
<feature type="signal peptide" evidence="3">
    <location>
        <begin position="1"/>
        <end position="32"/>
    </location>
</feature>
<keyword evidence="3" id="KW-0732">Signal</keyword>
<keyword evidence="6" id="KW-1185">Reference proteome</keyword>
<dbReference type="PROSITE" id="PS50240">
    <property type="entry name" value="TRYPSIN_DOM"/>
    <property type="match status" value="1"/>
</dbReference>
<name>A0A139AH45_GONPJ</name>
<keyword evidence="1" id="KW-1015">Disulfide bond</keyword>
<evidence type="ECO:0000256" key="1">
    <source>
        <dbReference type="ARBA" id="ARBA00023157"/>
    </source>
</evidence>
<dbReference type="SMART" id="SM00020">
    <property type="entry name" value="Tryp_SPc"/>
    <property type="match status" value="1"/>
</dbReference>
<dbReference type="Gene3D" id="2.40.10.10">
    <property type="entry name" value="Trypsin-like serine proteases"/>
    <property type="match status" value="1"/>
</dbReference>
<feature type="compositionally biased region" description="Low complexity" evidence="2">
    <location>
        <begin position="369"/>
        <end position="383"/>
    </location>
</feature>
<reference evidence="5 6" key="1">
    <citation type="journal article" date="2015" name="Genome Biol. Evol.">
        <title>Phylogenomic analyses indicate that early fungi evolved digesting cell walls of algal ancestors of land plants.</title>
        <authorList>
            <person name="Chang Y."/>
            <person name="Wang S."/>
            <person name="Sekimoto S."/>
            <person name="Aerts A.L."/>
            <person name="Choi C."/>
            <person name="Clum A."/>
            <person name="LaButti K.M."/>
            <person name="Lindquist E.A."/>
            <person name="Yee Ngan C."/>
            <person name="Ohm R.A."/>
            <person name="Salamov A.A."/>
            <person name="Grigoriev I.V."/>
            <person name="Spatafora J.W."/>
            <person name="Berbee M.L."/>
        </authorList>
    </citation>
    <scope>NUCLEOTIDE SEQUENCE [LARGE SCALE GENOMIC DNA]</scope>
    <source>
        <strain evidence="5 6">JEL478</strain>
    </source>
</reference>
<proteinExistence type="predicted"/>
<dbReference type="Proteomes" id="UP000070544">
    <property type="component" value="Unassembled WGS sequence"/>
</dbReference>
<gene>
    <name evidence="5" type="ORF">M427DRAFT_155052</name>
</gene>
<dbReference type="AlphaFoldDB" id="A0A139AH45"/>
<accession>A0A139AH45</accession>
<feature type="domain" description="Peptidase S1" evidence="4">
    <location>
        <begin position="60"/>
        <end position="317"/>
    </location>
</feature>
<feature type="chain" id="PRO_5007296159" evidence="3">
    <location>
        <begin position="33"/>
        <end position="452"/>
    </location>
</feature>
<sequence>MGRTRNTGALSKGTIVGLLYIICMGCISGSLAAGEEGVTAGSLSRRIPTTSNGIKGTNFIIGGSAINPADYPYTCLLDVQPNYSIPNTINYAETCSGVLIQATPVPVMLTTAHCGSGGIEPFATVYAGKGNKQAPCSSEPSCTQFNVLQITINPQYAPYHGVDKYGNDLAVWALKQSAPSSAPLITATLNSDPNFPPIGVSSMALGWGYTNVHGDQGVNPTLATTLQGVPLQVADNTVCENAYFINPSARDGLSCLLGSNSTGIQTSTCLGDSGGPHVYNGIVYGITNFGPLVCDSGEPLVAAKTAHSKAWLDQVLGSINAKYGGSPAPTSAPVSTTTTSSSPAAFGLSLTGGDAFSLATVSPTTKPDATTSTQATSSSAPGGATFGLSGTDVPGILGGGAQPTSPPTIVQPEGNSTGSKTAISAPSTGTKRSWPRHSWTVGLISLFLLALL</sequence>
<dbReference type="Pfam" id="PF00089">
    <property type="entry name" value="Trypsin"/>
    <property type="match status" value="1"/>
</dbReference>
<protein>
    <submittedName>
        <fullName evidence="5">Trypsin-like serine protease</fullName>
    </submittedName>
</protein>
<keyword evidence="5" id="KW-0378">Hydrolase</keyword>
<evidence type="ECO:0000256" key="3">
    <source>
        <dbReference type="SAM" id="SignalP"/>
    </source>
</evidence>
<dbReference type="OrthoDB" id="6380398at2759"/>